<dbReference type="PIRSF" id="PIRSF006060">
    <property type="entry name" value="AA_transporter"/>
    <property type="match status" value="1"/>
</dbReference>
<keyword evidence="4 7" id="KW-0812">Transmembrane</keyword>
<accession>A0ABQ5JQE7</accession>
<dbReference type="RefSeq" id="WP_407882243.1">
    <property type="nucleotide sequence ID" value="NZ_BQXO01000001.1"/>
</dbReference>
<dbReference type="Proteomes" id="UP001628078">
    <property type="component" value="Unassembled WGS sequence"/>
</dbReference>
<evidence type="ECO:0000313" key="8">
    <source>
        <dbReference type="EMBL" id="GKT04977.1"/>
    </source>
</evidence>
<feature type="transmembrane region" description="Helical" evidence="7">
    <location>
        <begin position="40"/>
        <end position="60"/>
    </location>
</feature>
<feature type="transmembrane region" description="Helical" evidence="7">
    <location>
        <begin position="361"/>
        <end position="387"/>
    </location>
</feature>
<feature type="transmembrane region" description="Helical" evidence="7">
    <location>
        <begin position="122"/>
        <end position="140"/>
    </location>
</feature>
<dbReference type="Pfam" id="PF13520">
    <property type="entry name" value="AA_permease_2"/>
    <property type="match status" value="1"/>
</dbReference>
<keyword evidence="9" id="KW-1185">Reference proteome</keyword>
<comment type="caution">
    <text evidence="8">The sequence shown here is derived from an EMBL/GenBank/DDBJ whole genome shotgun (WGS) entry which is preliminary data.</text>
</comment>
<name>A0ABQ5JQE7_9LACO</name>
<feature type="transmembrane region" description="Helical" evidence="7">
    <location>
        <begin position="195"/>
        <end position="218"/>
    </location>
</feature>
<gene>
    <name evidence="8" type="ORF">JCM31185_02660</name>
</gene>
<dbReference type="EMBL" id="BQXO01000001">
    <property type="protein sequence ID" value="GKT04977.1"/>
    <property type="molecule type" value="Genomic_DNA"/>
</dbReference>
<keyword evidence="5 7" id="KW-1133">Transmembrane helix</keyword>
<evidence type="ECO:0000256" key="2">
    <source>
        <dbReference type="ARBA" id="ARBA00022448"/>
    </source>
</evidence>
<proteinExistence type="predicted"/>
<feature type="transmembrane region" description="Helical" evidence="7">
    <location>
        <begin position="81"/>
        <end position="110"/>
    </location>
</feature>
<evidence type="ECO:0000256" key="4">
    <source>
        <dbReference type="ARBA" id="ARBA00022692"/>
    </source>
</evidence>
<keyword evidence="2" id="KW-0813">Transport</keyword>
<evidence type="ECO:0000256" key="6">
    <source>
        <dbReference type="ARBA" id="ARBA00023136"/>
    </source>
</evidence>
<feature type="transmembrane region" description="Helical" evidence="7">
    <location>
        <begin position="152"/>
        <end position="175"/>
    </location>
</feature>
<feature type="transmembrane region" description="Helical" evidence="7">
    <location>
        <begin position="276"/>
        <end position="297"/>
    </location>
</feature>
<dbReference type="PANTHER" id="PTHR42770:SF15">
    <property type="entry name" value="GLUTAMATE_GAMMA-AMINOBUTYRATE ANTIPORTER-RELATED"/>
    <property type="match status" value="1"/>
</dbReference>
<evidence type="ECO:0000256" key="3">
    <source>
        <dbReference type="ARBA" id="ARBA00022475"/>
    </source>
</evidence>
<feature type="transmembrane region" description="Helical" evidence="7">
    <location>
        <begin position="407"/>
        <end position="427"/>
    </location>
</feature>
<keyword evidence="6 7" id="KW-0472">Membrane</keyword>
<feature type="transmembrane region" description="Helical" evidence="7">
    <location>
        <begin position="439"/>
        <end position="458"/>
    </location>
</feature>
<evidence type="ECO:0000313" key="9">
    <source>
        <dbReference type="Proteomes" id="UP001628078"/>
    </source>
</evidence>
<dbReference type="PANTHER" id="PTHR42770">
    <property type="entry name" value="AMINO ACID TRANSPORTER-RELATED"/>
    <property type="match status" value="1"/>
</dbReference>
<organism evidence="8 9">
    <name type="scientific">Furfurilactobacillus curtus</name>
    <dbReference type="NCBI Taxonomy" id="1746200"/>
    <lineage>
        <taxon>Bacteria</taxon>
        <taxon>Bacillati</taxon>
        <taxon>Bacillota</taxon>
        <taxon>Bacilli</taxon>
        <taxon>Lactobacillales</taxon>
        <taxon>Lactobacillaceae</taxon>
        <taxon>Furfurilactobacillus</taxon>
    </lineage>
</organism>
<evidence type="ECO:0000256" key="5">
    <source>
        <dbReference type="ARBA" id="ARBA00022989"/>
    </source>
</evidence>
<sequence length="509" mass="55765">MKQNRSLTGFGFFTLTAAMLMSADEYPAFAQSGLKATLFLGVAGLLWFLPVALVSAQLATMPGWGDGGVYTWVKGGLGQRAGFIAVFFQWLQITVNFITMIYFIIGVIAYSTHFTQLNSNPWLKFSAFFIIYWVMTLIQLRGIKGTDRLVKWTFSLGIVLPAIVLLILGAIYLGQGHPLQFDLNLASDLRSITKAGSITVIVPYILAFTGIEASASYINNLQRPTRNYPLIMVILVVFAILLDSFGGLSVAAVVPANELSLNQGVIVAMGKMVKLIFGQTLPILVNLLGLLMAMGMLGEISSWIVGPVKSLLVTAKDEILPTRWHEVNRHQVPVRLVILQGVIVSIIAAILTIGFGGNNAAFSMAMSLTVMLYLVMYILLFTAFIYLNLTNKTKQASFKIPGGRLTCLLIGIIGLIGSVLVFSSTFLPTTSTTLSTGTYALVMGGFLIVVLAVTLIIYSRRRTKPTKRNWHIRHLRLEEVPRFTPIQGRGEHTIEIDVDPNIKDSSANH</sequence>
<dbReference type="InterPro" id="IPR002293">
    <property type="entry name" value="AA/rel_permease1"/>
</dbReference>
<evidence type="ECO:0000256" key="1">
    <source>
        <dbReference type="ARBA" id="ARBA00004651"/>
    </source>
</evidence>
<dbReference type="Gene3D" id="1.20.1740.10">
    <property type="entry name" value="Amino acid/polyamine transporter I"/>
    <property type="match status" value="1"/>
</dbReference>
<protein>
    <submittedName>
        <fullName evidence="8">Glutamate:gamma-aminobutyrate antiporter</fullName>
    </submittedName>
</protein>
<dbReference type="InterPro" id="IPR050367">
    <property type="entry name" value="APC_superfamily"/>
</dbReference>
<comment type="subcellular location">
    <subcellularLocation>
        <location evidence="1">Cell membrane</location>
        <topology evidence="1">Multi-pass membrane protein</topology>
    </subcellularLocation>
</comment>
<evidence type="ECO:0000256" key="7">
    <source>
        <dbReference type="SAM" id="Phobius"/>
    </source>
</evidence>
<keyword evidence="3" id="KW-1003">Cell membrane</keyword>
<feature type="transmembrane region" description="Helical" evidence="7">
    <location>
        <begin position="230"/>
        <end position="256"/>
    </location>
</feature>
<feature type="transmembrane region" description="Helical" evidence="7">
    <location>
        <begin position="332"/>
        <end position="355"/>
    </location>
</feature>
<reference evidence="8 9" key="1">
    <citation type="submission" date="2022-03" db="EMBL/GenBank/DDBJ databases">
        <title>Draft genome sequence of Furfurilactobacillus curtus JCM 31185.</title>
        <authorList>
            <person name="Suzuki S."/>
            <person name="Endo A."/>
            <person name="Kajikawa A."/>
        </authorList>
    </citation>
    <scope>NUCLEOTIDE SEQUENCE [LARGE SCALE GENOMIC DNA]</scope>
    <source>
        <strain evidence="8 9">JCM 31185</strain>
    </source>
</reference>